<sequence>MPQVTTLDFDNTVKTLACDYCRSQKLRCTKEPSGCLRCVDEGLRCFYPSRKPMGRPKKHRDRPPDTDFSVFVMRLASAWPDAPFPNQRLQLDETETGAGQTTLSSGSAQTPAPKFRPCIEGLSNLMDNVDAALEGGHPSAATQQRNNYLPDHLSPPNPAEEGPFCCLGRIGACVDALSDMPDVWCDAVYTARRACRTVYEVLECPRCGVTSSRVQTTAAVLGPVFSLIANAYIKLSGLVEVEVVAATNYVGAGELVFDLESYGGLWGPMQSSGIDCQAHYNGLAMSPEAWRATVRALFRTDIYGADFLRPSEQGQTWHHHRGLWDFTEEMKHIMLAESSRSGGQGVVGSGAFAQVIEMAQSSLKRLVFA</sequence>
<dbReference type="Pfam" id="PF00172">
    <property type="entry name" value="Zn_clus"/>
    <property type="match status" value="1"/>
</dbReference>
<dbReference type="PROSITE" id="PS00463">
    <property type="entry name" value="ZN2_CY6_FUNGAL_1"/>
    <property type="match status" value="1"/>
</dbReference>
<dbReference type="InterPro" id="IPR036864">
    <property type="entry name" value="Zn2-C6_fun-type_DNA-bd_sf"/>
</dbReference>
<accession>A0AAE0NXK5</accession>
<comment type="caution">
    <text evidence="4">The sequence shown here is derived from an EMBL/GenBank/DDBJ whole genome shotgun (WGS) entry which is preliminary data.</text>
</comment>
<feature type="domain" description="Zn(2)-C6 fungal-type" evidence="3">
    <location>
        <begin position="17"/>
        <end position="47"/>
    </location>
</feature>
<proteinExistence type="predicted"/>
<organism evidence="4 5">
    <name type="scientific">Podospora didyma</name>
    <dbReference type="NCBI Taxonomy" id="330526"/>
    <lineage>
        <taxon>Eukaryota</taxon>
        <taxon>Fungi</taxon>
        <taxon>Dikarya</taxon>
        <taxon>Ascomycota</taxon>
        <taxon>Pezizomycotina</taxon>
        <taxon>Sordariomycetes</taxon>
        <taxon>Sordariomycetidae</taxon>
        <taxon>Sordariales</taxon>
        <taxon>Podosporaceae</taxon>
        <taxon>Podospora</taxon>
    </lineage>
</organism>
<reference evidence="4" key="1">
    <citation type="journal article" date="2023" name="Mol. Phylogenet. Evol.">
        <title>Genome-scale phylogeny and comparative genomics of the fungal order Sordariales.</title>
        <authorList>
            <person name="Hensen N."/>
            <person name="Bonometti L."/>
            <person name="Westerberg I."/>
            <person name="Brannstrom I.O."/>
            <person name="Guillou S."/>
            <person name="Cros-Aarteil S."/>
            <person name="Calhoun S."/>
            <person name="Haridas S."/>
            <person name="Kuo A."/>
            <person name="Mondo S."/>
            <person name="Pangilinan J."/>
            <person name="Riley R."/>
            <person name="LaButti K."/>
            <person name="Andreopoulos B."/>
            <person name="Lipzen A."/>
            <person name="Chen C."/>
            <person name="Yan M."/>
            <person name="Daum C."/>
            <person name="Ng V."/>
            <person name="Clum A."/>
            <person name="Steindorff A."/>
            <person name="Ohm R.A."/>
            <person name="Martin F."/>
            <person name="Silar P."/>
            <person name="Natvig D.O."/>
            <person name="Lalanne C."/>
            <person name="Gautier V."/>
            <person name="Ament-Velasquez S.L."/>
            <person name="Kruys A."/>
            <person name="Hutchinson M.I."/>
            <person name="Powell A.J."/>
            <person name="Barry K."/>
            <person name="Miller A.N."/>
            <person name="Grigoriev I.V."/>
            <person name="Debuchy R."/>
            <person name="Gladieux P."/>
            <person name="Hiltunen Thoren M."/>
            <person name="Johannesson H."/>
        </authorList>
    </citation>
    <scope>NUCLEOTIDE SEQUENCE</scope>
    <source>
        <strain evidence="4">CBS 232.78</strain>
    </source>
</reference>
<dbReference type="SUPFAM" id="SSF57701">
    <property type="entry name" value="Zn2/Cys6 DNA-binding domain"/>
    <property type="match status" value="1"/>
</dbReference>
<keyword evidence="5" id="KW-1185">Reference proteome</keyword>
<evidence type="ECO:0000313" key="4">
    <source>
        <dbReference type="EMBL" id="KAK3389546.1"/>
    </source>
</evidence>
<evidence type="ECO:0000256" key="1">
    <source>
        <dbReference type="ARBA" id="ARBA00023242"/>
    </source>
</evidence>
<dbReference type="PROSITE" id="PS50048">
    <property type="entry name" value="ZN2_CY6_FUNGAL_2"/>
    <property type="match status" value="1"/>
</dbReference>
<evidence type="ECO:0000313" key="5">
    <source>
        <dbReference type="Proteomes" id="UP001285441"/>
    </source>
</evidence>
<dbReference type="InterPro" id="IPR001138">
    <property type="entry name" value="Zn2Cys6_DnaBD"/>
</dbReference>
<dbReference type="AlphaFoldDB" id="A0AAE0NXK5"/>
<reference evidence="4" key="2">
    <citation type="submission" date="2023-06" db="EMBL/GenBank/DDBJ databases">
        <authorList>
            <consortium name="Lawrence Berkeley National Laboratory"/>
            <person name="Haridas S."/>
            <person name="Hensen N."/>
            <person name="Bonometti L."/>
            <person name="Westerberg I."/>
            <person name="Brannstrom I.O."/>
            <person name="Guillou S."/>
            <person name="Cros-Aarteil S."/>
            <person name="Calhoun S."/>
            <person name="Kuo A."/>
            <person name="Mondo S."/>
            <person name="Pangilinan J."/>
            <person name="Riley R."/>
            <person name="LaButti K."/>
            <person name="Andreopoulos B."/>
            <person name="Lipzen A."/>
            <person name="Chen C."/>
            <person name="Yanf M."/>
            <person name="Daum C."/>
            <person name="Ng V."/>
            <person name="Clum A."/>
            <person name="Steindorff A."/>
            <person name="Ohm R."/>
            <person name="Martin F."/>
            <person name="Silar P."/>
            <person name="Natvig D."/>
            <person name="Lalanne C."/>
            <person name="Gautier V."/>
            <person name="Ament-velasquez S.L."/>
            <person name="Kruys A."/>
            <person name="Hutchinson M.I."/>
            <person name="Powell A.J."/>
            <person name="Barry K."/>
            <person name="Miller A.N."/>
            <person name="Grigoriev I.V."/>
            <person name="Debuchy R."/>
            <person name="Gladieux P."/>
            <person name="Thoren M.H."/>
            <person name="Johannesson H."/>
        </authorList>
    </citation>
    <scope>NUCLEOTIDE SEQUENCE</scope>
    <source>
        <strain evidence="4">CBS 232.78</strain>
    </source>
</reference>
<dbReference type="Proteomes" id="UP001285441">
    <property type="component" value="Unassembled WGS sequence"/>
</dbReference>
<dbReference type="Gene3D" id="4.10.240.10">
    <property type="entry name" value="Zn(2)-C6 fungal-type DNA-binding domain"/>
    <property type="match status" value="1"/>
</dbReference>
<name>A0AAE0NXK5_9PEZI</name>
<evidence type="ECO:0000259" key="3">
    <source>
        <dbReference type="PROSITE" id="PS50048"/>
    </source>
</evidence>
<dbReference type="GO" id="GO:0000981">
    <property type="term" value="F:DNA-binding transcription factor activity, RNA polymerase II-specific"/>
    <property type="evidence" value="ECO:0007669"/>
    <property type="project" value="InterPro"/>
</dbReference>
<dbReference type="CDD" id="cd00067">
    <property type="entry name" value="GAL4"/>
    <property type="match status" value="1"/>
</dbReference>
<protein>
    <recommendedName>
        <fullName evidence="3">Zn(2)-C6 fungal-type domain-containing protein</fullName>
    </recommendedName>
</protein>
<gene>
    <name evidence="4" type="ORF">B0H63DRAFT_445732</name>
</gene>
<dbReference type="SMART" id="SM00066">
    <property type="entry name" value="GAL4"/>
    <property type="match status" value="1"/>
</dbReference>
<feature type="region of interest" description="Disordered" evidence="2">
    <location>
        <begin position="133"/>
        <end position="154"/>
    </location>
</feature>
<dbReference type="EMBL" id="JAULSW010000002">
    <property type="protein sequence ID" value="KAK3389546.1"/>
    <property type="molecule type" value="Genomic_DNA"/>
</dbReference>
<dbReference type="GO" id="GO:0008270">
    <property type="term" value="F:zinc ion binding"/>
    <property type="evidence" value="ECO:0007669"/>
    <property type="project" value="InterPro"/>
</dbReference>
<evidence type="ECO:0000256" key="2">
    <source>
        <dbReference type="SAM" id="MobiDB-lite"/>
    </source>
</evidence>
<keyword evidence="1" id="KW-0539">Nucleus</keyword>